<feature type="chain" id="PRO_5041214000" description="WD40 repeat-like protein" evidence="4">
    <location>
        <begin position="44"/>
        <end position="444"/>
    </location>
</feature>
<dbReference type="Pfam" id="PF00400">
    <property type="entry name" value="WD40"/>
    <property type="match status" value="1"/>
</dbReference>
<dbReference type="SMART" id="SM00320">
    <property type="entry name" value="WD40"/>
    <property type="match status" value="3"/>
</dbReference>
<evidence type="ECO:0000256" key="1">
    <source>
        <dbReference type="ARBA" id="ARBA00022574"/>
    </source>
</evidence>
<gene>
    <name evidence="5" type="ORF">CCHLO57077_00005992</name>
</gene>
<keyword evidence="2" id="KW-0677">Repeat</keyword>
<accession>A0AA35Q6A1</accession>
<dbReference type="Proteomes" id="UP001160390">
    <property type="component" value="Unassembled WGS sequence"/>
</dbReference>
<dbReference type="PROSITE" id="PS00678">
    <property type="entry name" value="WD_REPEATS_1"/>
    <property type="match status" value="1"/>
</dbReference>
<dbReference type="PANTHER" id="PTHR19879">
    <property type="entry name" value="TRANSCRIPTION INITIATION FACTOR TFIID"/>
    <property type="match status" value="1"/>
</dbReference>
<keyword evidence="1 3" id="KW-0853">WD repeat</keyword>
<evidence type="ECO:0000256" key="4">
    <source>
        <dbReference type="SAM" id="SignalP"/>
    </source>
</evidence>
<dbReference type="SUPFAM" id="SSF50978">
    <property type="entry name" value="WD40 repeat-like"/>
    <property type="match status" value="1"/>
</dbReference>
<dbReference type="AlphaFoldDB" id="A0AA35Q6A1"/>
<dbReference type="InterPro" id="IPR036322">
    <property type="entry name" value="WD40_repeat_dom_sf"/>
</dbReference>
<dbReference type="PANTHER" id="PTHR19879:SF9">
    <property type="entry name" value="TRANSCRIPTION INITIATION FACTOR TFIID SUBUNIT 5"/>
    <property type="match status" value="1"/>
</dbReference>
<evidence type="ECO:0008006" key="7">
    <source>
        <dbReference type="Google" id="ProtNLM"/>
    </source>
</evidence>
<sequence length="444" mass="48256">MFHGALRSIILRPLSACTTFTHSAMHIHSATFALLGLLSGAHARVTSRTTERRADKVADPPIPTSTLITDFQKDGVNSSWAEGHPKIWAAAAVDFKGPAVVDVSADEKFIVVASGRNVTIRDTSTQEIVSSALTDASGSANTVSIFPDMDEGYSVFVATSDTTSNKVTRFRFSSDGAVVGEQTQYDGLLSTFDGRRGPFSEDGRRLLLADRSVRQLTIYNVDKPDSNVVLTGHTDRIASAAFSPDGALVSTASWDQSMKLWNASTGELVHSFGPSGGQNWKTNFSPDGKYVVLGTSAAKGTVNIWSVADVTAPPIVISDFGNWVRTASWTSDSKFIAAGTYGIVQVYSMDEQKVIQRWQTEDPRFESWELFWIEGESGLKLAYRITAGLEVYDFESNLKYRWGPHAYAQYNGGGSGDDTTLIKSRGWIGGSDADADVRFYDFAI</sequence>
<dbReference type="InterPro" id="IPR019775">
    <property type="entry name" value="WD40_repeat_CS"/>
</dbReference>
<dbReference type="PROSITE" id="PS50294">
    <property type="entry name" value="WD_REPEATS_REGION"/>
    <property type="match status" value="1"/>
</dbReference>
<comment type="caution">
    <text evidence="5">The sequence shown here is derived from an EMBL/GenBank/DDBJ whole genome shotgun (WGS) entry which is preliminary data.</text>
</comment>
<dbReference type="InterPro" id="IPR001680">
    <property type="entry name" value="WD40_rpt"/>
</dbReference>
<protein>
    <recommendedName>
        <fullName evidence="7">WD40 repeat-like protein</fullName>
    </recommendedName>
</protein>
<evidence type="ECO:0000256" key="3">
    <source>
        <dbReference type="PROSITE-ProRule" id="PRU00221"/>
    </source>
</evidence>
<evidence type="ECO:0000256" key="2">
    <source>
        <dbReference type="ARBA" id="ARBA00022737"/>
    </source>
</evidence>
<dbReference type="EMBL" id="CABFNP030001195">
    <property type="protein sequence ID" value="CAI6091829.1"/>
    <property type="molecule type" value="Genomic_DNA"/>
</dbReference>
<dbReference type="InterPro" id="IPR015943">
    <property type="entry name" value="WD40/YVTN_repeat-like_dom_sf"/>
</dbReference>
<dbReference type="Gene3D" id="2.130.10.10">
    <property type="entry name" value="YVTN repeat-like/Quinoprotein amine dehydrogenase"/>
    <property type="match status" value="1"/>
</dbReference>
<evidence type="ECO:0000313" key="6">
    <source>
        <dbReference type="Proteomes" id="UP001160390"/>
    </source>
</evidence>
<reference evidence="5" key="1">
    <citation type="submission" date="2023-01" db="EMBL/GenBank/DDBJ databases">
        <authorList>
            <person name="Piombo E."/>
        </authorList>
    </citation>
    <scope>NUCLEOTIDE SEQUENCE</scope>
</reference>
<feature type="signal peptide" evidence="4">
    <location>
        <begin position="1"/>
        <end position="43"/>
    </location>
</feature>
<proteinExistence type="predicted"/>
<keyword evidence="4" id="KW-0732">Signal</keyword>
<organism evidence="5 6">
    <name type="scientific">Clonostachys chloroleuca</name>
    <dbReference type="NCBI Taxonomy" id="1926264"/>
    <lineage>
        <taxon>Eukaryota</taxon>
        <taxon>Fungi</taxon>
        <taxon>Dikarya</taxon>
        <taxon>Ascomycota</taxon>
        <taxon>Pezizomycotina</taxon>
        <taxon>Sordariomycetes</taxon>
        <taxon>Hypocreomycetidae</taxon>
        <taxon>Hypocreales</taxon>
        <taxon>Bionectriaceae</taxon>
        <taxon>Clonostachys</taxon>
    </lineage>
</organism>
<keyword evidence="6" id="KW-1185">Reference proteome</keyword>
<dbReference type="PROSITE" id="PS50082">
    <property type="entry name" value="WD_REPEATS_2"/>
    <property type="match status" value="1"/>
</dbReference>
<feature type="repeat" description="WD" evidence="3">
    <location>
        <begin position="230"/>
        <end position="271"/>
    </location>
</feature>
<name>A0AA35Q6A1_9HYPO</name>
<evidence type="ECO:0000313" key="5">
    <source>
        <dbReference type="EMBL" id="CAI6091829.1"/>
    </source>
</evidence>